<protein>
    <submittedName>
        <fullName evidence="1">Uncharacterized protein</fullName>
    </submittedName>
</protein>
<dbReference type="InterPro" id="IPR036394">
    <property type="entry name" value="Ribosomal_uL22_sf"/>
</dbReference>
<dbReference type="Proteomes" id="UP000516349">
    <property type="component" value="Chromosome"/>
</dbReference>
<name>A0A7H1NQV4_9PROT</name>
<accession>A0A7H1NQV4</accession>
<keyword evidence="2" id="KW-1185">Reference proteome</keyword>
<dbReference type="GO" id="GO:0006412">
    <property type="term" value="P:translation"/>
    <property type="evidence" value="ECO:0007669"/>
    <property type="project" value="InterPro"/>
</dbReference>
<dbReference type="AlphaFoldDB" id="A0A7H1NQV4"/>
<reference evidence="1 2" key="1">
    <citation type="submission" date="2020-08" db="EMBL/GenBank/DDBJ databases">
        <title>Complete genome sequence of Entomobacter blattae G55GP.</title>
        <authorList>
            <person name="Poehlein A."/>
            <person name="Guzman J."/>
            <person name="Daniel R."/>
            <person name="Vilcinskas A."/>
        </authorList>
    </citation>
    <scope>NUCLEOTIDE SEQUENCE [LARGE SCALE GENOMIC DNA]</scope>
    <source>
        <strain evidence="1 2">G55GP</strain>
    </source>
</reference>
<dbReference type="SUPFAM" id="SSF54843">
    <property type="entry name" value="Ribosomal protein L22"/>
    <property type="match status" value="1"/>
</dbReference>
<gene>
    <name evidence="1" type="ORF">JGUZn3_09320</name>
</gene>
<dbReference type="Gene3D" id="3.90.470.10">
    <property type="entry name" value="Ribosomal protein L22/L17"/>
    <property type="match status" value="1"/>
</dbReference>
<dbReference type="KEGG" id="ebla:JGUZn3_09320"/>
<evidence type="ECO:0000313" key="1">
    <source>
        <dbReference type="EMBL" id="QNT78164.1"/>
    </source>
</evidence>
<sequence>MGSAGQAQAFIPQYKSPCQLHLNAGLDKNKPAPKALALLTFSKRRIAQHIKKTLQSGGAHTENNHWPHMNPWVAGIYDLANRWLLTSLIIIISLPI</sequence>
<organism evidence="1 2">
    <name type="scientific">Entomobacter blattae</name>
    <dbReference type="NCBI Taxonomy" id="2762277"/>
    <lineage>
        <taxon>Bacteria</taxon>
        <taxon>Pseudomonadati</taxon>
        <taxon>Pseudomonadota</taxon>
        <taxon>Alphaproteobacteria</taxon>
        <taxon>Acetobacterales</taxon>
        <taxon>Acetobacteraceae</taxon>
        <taxon>Entomobacter</taxon>
    </lineage>
</organism>
<proteinExistence type="predicted"/>
<dbReference type="EMBL" id="CP060244">
    <property type="protein sequence ID" value="QNT78164.1"/>
    <property type="molecule type" value="Genomic_DNA"/>
</dbReference>
<evidence type="ECO:0000313" key="2">
    <source>
        <dbReference type="Proteomes" id="UP000516349"/>
    </source>
</evidence>
<dbReference type="GO" id="GO:0005840">
    <property type="term" value="C:ribosome"/>
    <property type="evidence" value="ECO:0007669"/>
    <property type="project" value="InterPro"/>
</dbReference>
<dbReference type="GO" id="GO:0003735">
    <property type="term" value="F:structural constituent of ribosome"/>
    <property type="evidence" value="ECO:0007669"/>
    <property type="project" value="InterPro"/>
</dbReference>